<evidence type="ECO:0000256" key="1">
    <source>
        <dbReference type="SAM" id="MobiDB-lite"/>
    </source>
</evidence>
<feature type="compositionally biased region" description="Basic and acidic residues" evidence="1">
    <location>
        <begin position="195"/>
        <end position="205"/>
    </location>
</feature>
<organism evidence="2 3">
    <name type="scientific">Candidula unifasciata</name>
    <dbReference type="NCBI Taxonomy" id="100452"/>
    <lineage>
        <taxon>Eukaryota</taxon>
        <taxon>Metazoa</taxon>
        <taxon>Spiralia</taxon>
        <taxon>Lophotrochozoa</taxon>
        <taxon>Mollusca</taxon>
        <taxon>Gastropoda</taxon>
        <taxon>Heterobranchia</taxon>
        <taxon>Euthyneura</taxon>
        <taxon>Panpulmonata</taxon>
        <taxon>Eupulmonata</taxon>
        <taxon>Stylommatophora</taxon>
        <taxon>Helicina</taxon>
        <taxon>Helicoidea</taxon>
        <taxon>Geomitridae</taxon>
        <taxon>Candidula</taxon>
    </lineage>
</organism>
<reference evidence="2" key="1">
    <citation type="submission" date="2021-04" db="EMBL/GenBank/DDBJ databases">
        <authorList>
            <consortium name="Molecular Ecology Group"/>
        </authorList>
    </citation>
    <scope>NUCLEOTIDE SEQUENCE</scope>
</reference>
<dbReference type="OrthoDB" id="6217623at2759"/>
<dbReference type="EMBL" id="CAJHNH020001917">
    <property type="protein sequence ID" value="CAG5124970.1"/>
    <property type="molecule type" value="Genomic_DNA"/>
</dbReference>
<feature type="compositionally biased region" description="Polar residues" evidence="1">
    <location>
        <begin position="116"/>
        <end position="146"/>
    </location>
</feature>
<feature type="region of interest" description="Disordered" evidence="1">
    <location>
        <begin position="22"/>
        <end position="93"/>
    </location>
</feature>
<accession>A0A8S3ZAY5</accession>
<comment type="caution">
    <text evidence="2">The sequence shown here is derived from an EMBL/GenBank/DDBJ whole genome shotgun (WGS) entry which is preliminary data.</text>
</comment>
<feature type="compositionally biased region" description="Basic and acidic residues" evidence="1">
    <location>
        <begin position="282"/>
        <end position="299"/>
    </location>
</feature>
<evidence type="ECO:0000313" key="2">
    <source>
        <dbReference type="EMBL" id="CAG5124970.1"/>
    </source>
</evidence>
<dbReference type="AlphaFoldDB" id="A0A8S3ZAY5"/>
<dbReference type="Proteomes" id="UP000678393">
    <property type="component" value="Unassembled WGS sequence"/>
</dbReference>
<feature type="region of interest" description="Disordered" evidence="1">
    <location>
        <begin position="441"/>
        <end position="499"/>
    </location>
</feature>
<feature type="region of interest" description="Disordered" evidence="1">
    <location>
        <begin position="282"/>
        <end position="313"/>
    </location>
</feature>
<proteinExistence type="predicted"/>
<evidence type="ECO:0000313" key="3">
    <source>
        <dbReference type="Proteomes" id="UP000678393"/>
    </source>
</evidence>
<name>A0A8S3ZAY5_9EUPU</name>
<sequence>WQWDPKDRPTFKEIHFLLENMFDKSSVSEGPTPPTGRRGLSTLEETEVSLMKVNESLTRKSLRGKPGKPAPLPPRRTTSVKDVASNLAGGSLNQELKSRIRLRKAKLEQSPVVGQEQLTDSSSDNINFQQRESSSVSRTATYTPHSDSAPPVLTGLDATVGFSREDKASKSSVDNLKAAQIDRSKYLISEANARSLDKNAPDRTAHGPLAQHPKKALLPPQRAAVLPHKKLSEHSLSEVAQAEPDVAPRLGRLDITNVTKAISRYGTIPKGVRIGAYLESMERQQEGQRRDNSLLEDHQSGNNSVSVSSCPHVTGDHPIETIAAVVGRLQEGINEDSDQGIKQEPNLKPSAFMKSQSQHGIAGPDIAIPCSQAATTTNLKLQLSDLVQRHTSELSIKPSVPLELLPPSNHMVTSIAAPTYYQQPSVHQANTDPLSQQAMSLSAAHGSSRFSDANDIHRPKPSPRFSRQLVDGLSVRDQPQVPGRTQQASSNIGTDASNL</sequence>
<feature type="non-terminal residue" evidence="2">
    <location>
        <position position="1"/>
    </location>
</feature>
<gene>
    <name evidence="2" type="ORF">CUNI_LOCUS10528</name>
</gene>
<keyword evidence="3" id="KW-1185">Reference proteome</keyword>
<feature type="region of interest" description="Disordered" evidence="1">
    <location>
        <begin position="193"/>
        <end position="214"/>
    </location>
</feature>
<feature type="region of interest" description="Disordered" evidence="1">
    <location>
        <begin position="107"/>
        <end position="154"/>
    </location>
</feature>
<feature type="compositionally biased region" description="Polar residues" evidence="1">
    <location>
        <begin position="483"/>
        <end position="499"/>
    </location>
</feature>
<feature type="compositionally biased region" description="Polar residues" evidence="1">
    <location>
        <begin position="300"/>
        <end position="311"/>
    </location>
</feature>
<protein>
    <submittedName>
        <fullName evidence="2">Uncharacterized protein</fullName>
    </submittedName>
</protein>